<dbReference type="Gene3D" id="2.60.40.3330">
    <property type="match status" value="1"/>
</dbReference>
<dbReference type="EMBL" id="CAJFDI010000004">
    <property type="protein sequence ID" value="CAD5228661.1"/>
    <property type="molecule type" value="Genomic_DNA"/>
</dbReference>
<dbReference type="WBParaSite" id="BXY_0071200.1">
    <property type="protein sequence ID" value="BXY_0071200.1"/>
    <property type="gene ID" value="BXY_0071200"/>
</dbReference>
<proteinExistence type="predicted"/>
<dbReference type="InterPro" id="IPR038479">
    <property type="entry name" value="Transthyretin-like_sf"/>
</dbReference>
<organism evidence="3 5">
    <name type="scientific">Bursaphelenchus xylophilus</name>
    <name type="common">Pinewood nematode worm</name>
    <name type="synonym">Aphelenchoides xylophilus</name>
    <dbReference type="NCBI Taxonomy" id="6326"/>
    <lineage>
        <taxon>Eukaryota</taxon>
        <taxon>Metazoa</taxon>
        <taxon>Ecdysozoa</taxon>
        <taxon>Nematoda</taxon>
        <taxon>Chromadorea</taxon>
        <taxon>Rhabditida</taxon>
        <taxon>Tylenchina</taxon>
        <taxon>Tylenchomorpha</taxon>
        <taxon>Aphelenchoidea</taxon>
        <taxon>Aphelenchoididae</taxon>
        <taxon>Bursaphelenchus</taxon>
    </lineage>
</organism>
<protein>
    <submittedName>
        <fullName evidence="2">(pine wood nematode) hypothetical protein</fullName>
    </submittedName>
</protein>
<feature type="signal peptide" evidence="1">
    <location>
        <begin position="1"/>
        <end position="20"/>
    </location>
</feature>
<sequence>MFPKLLTISLIFATFPVAFSLNECVRAKGRVFCDGEAYQGAKVRLYDIDEVENLGPITKILKLLNPDDLME</sequence>
<evidence type="ECO:0000313" key="4">
    <source>
        <dbReference type="Proteomes" id="UP000659654"/>
    </source>
</evidence>
<evidence type="ECO:0000313" key="3">
    <source>
        <dbReference type="Proteomes" id="UP000095284"/>
    </source>
</evidence>
<feature type="chain" id="PRO_5035359080" evidence="1">
    <location>
        <begin position="21"/>
        <end position="71"/>
    </location>
</feature>
<accession>A0A1I7RJ30</accession>
<name>A0A1I7RJ30_BURXY</name>
<evidence type="ECO:0000256" key="1">
    <source>
        <dbReference type="SAM" id="SignalP"/>
    </source>
</evidence>
<dbReference type="AlphaFoldDB" id="A0A1I7RJ30"/>
<evidence type="ECO:0000313" key="5">
    <source>
        <dbReference type="WBParaSite" id="BXY_0071200.1"/>
    </source>
</evidence>
<reference evidence="5" key="1">
    <citation type="submission" date="2016-11" db="UniProtKB">
        <authorList>
            <consortium name="WormBaseParasite"/>
        </authorList>
    </citation>
    <scope>IDENTIFICATION</scope>
</reference>
<dbReference type="EMBL" id="CAJFCV020000004">
    <property type="protein sequence ID" value="CAG9119296.1"/>
    <property type="molecule type" value="Genomic_DNA"/>
</dbReference>
<keyword evidence="1" id="KW-0732">Signal</keyword>
<gene>
    <name evidence="2" type="ORF">BXYJ_LOCUS10556</name>
</gene>
<dbReference type="Proteomes" id="UP000659654">
    <property type="component" value="Unassembled WGS sequence"/>
</dbReference>
<keyword evidence="4" id="KW-1185">Reference proteome</keyword>
<dbReference type="Proteomes" id="UP000095284">
    <property type="component" value="Unplaced"/>
</dbReference>
<dbReference type="Proteomes" id="UP000582659">
    <property type="component" value="Unassembled WGS sequence"/>
</dbReference>
<reference evidence="2" key="2">
    <citation type="submission" date="2020-09" db="EMBL/GenBank/DDBJ databases">
        <authorList>
            <person name="Kikuchi T."/>
        </authorList>
    </citation>
    <scope>NUCLEOTIDE SEQUENCE</scope>
    <source>
        <strain evidence="2">Ka4C1</strain>
    </source>
</reference>
<evidence type="ECO:0000313" key="2">
    <source>
        <dbReference type="EMBL" id="CAD5228661.1"/>
    </source>
</evidence>